<reference evidence="1" key="1">
    <citation type="submission" date="2014-12" db="EMBL/GenBank/DDBJ databases">
        <title>Insight into the proteome of Arion vulgaris.</title>
        <authorList>
            <person name="Aradska J."/>
            <person name="Bulat T."/>
            <person name="Smidak R."/>
            <person name="Sarate P."/>
            <person name="Gangsoo J."/>
            <person name="Sialana F."/>
            <person name="Bilban M."/>
            <person name="Lubec G."/>
        </authorList>
    </citation>
    <scope>NUCLEOTIDE SEQUENCE</scope>
    <source>
        <tissue evidence="1">Skin</tissue>
    </source>
</reference>
<organism evidence="1">
    <name type="scientific">Arion vulgaris</name>
    <dbReference type="NCBI Taxonomy" id="1028688"/>
    <lineage>
        <taxon>Eukaryota</taxon>
        <taxon>Metazoa</taxon>
        <taxon>Spiralia</taxon>
        <taxon>Lophotrochozoa</taxon>
        <taxon>Mollusca</taxon>
        <taxon>Gastropoda</taxon>
        <taxon>Heterobranchia</taxon>
        <taxon>Euthyneura</taxon>
        <taxon>Panpulmonata</taxon>
        <taxon>Eupulmonata</taxon>
        <taxon>Stylommatophora</taxon>
        <taxon>Helicina</taxon>
        <taxon>Arionoidea</taxon>
        <taxon>Arionidae</taxon>
        <taxon>Arion</taxon>
    </lineage>
</organism>
<gene>
    <name evidence="1" type="primary">ORF95156</name>
</gene>
<dbReference type="EMBL" id="HACG01028494">
    <property type="protein sequence ID" value="CEK75359.1"/>
    <property type="molecule type" value="Transcribed_RNA"/>
</dbReference>
<name>A0A0B7A340_9EUPU</name>
<protein>
    <submittedName>
        <fullName evidence="1">Uncharacterized protein</fullName>
    </submittedName>
</protein>
<accession>A0A0B7A340</accession>
<sequence length="51" mass="6084">WVFQDWNKLGSTRQGNINDEVPKQNLFYAESFVFSLDLLCSIHILQYRHVL</sequence>
<evidence type="ECO:0000313" key="1">
    <source>
        <dbReference type="EMBL" id="CEK75359.1"/>
    </source>
</evidence>
<proteinExistence type="predicted"/>
<feature type="non-terminal residue" evidence="1">
    <location>
        <position position="1"/>
    </location>
</feature>
<dbReference type="AlphaFoldDB" id="A0A0B7A340"/>